<dbReference type="AlphaFoldDB" id="A0A061J9J8"/>
<keyword evidence="2" id="KW-1185">Reference proteome</keyword>
<comment type="caution">
    <text evidence="1">The sequence shown here is derived from an EMBL/GenBank/DDBJ whole genome shotgun (WGS) entry which is preliminary data.</text>
</comment>
<dbReference type="OrthoDB" id="242719at2759"/>
<dbReference type="VEuPathDB" id="TriTrypDB:TRSC58_01464"/>
<evidence type="ECO:0000313" key="2">
    <source>
        <dbReference type="Proteomes" id="UP000031737"/>
    </source>
</evidence>
<evidence type="ECO:0000313" key="1">
    <source>
        <dbReference type="EMBL" id="ESL10796.1"/>
    </source>
</evidence>
<dbReference type="EMBL" id="AUPL01001464">
    <property type="protein sequence ID" value="ESL10796.1"/>
    <property type="molecule type" value="Genomic_DNA"/>
</dbReference>
<protein>
    <submittedName>
        <fullName evidence="1">Uncharacterized protein</fullName>
    </submittedName>
</protein>
<name>A0A061J9J8_TRYRA</name>
<gene>
    <name evidence="1" type="ORF">TRSC58_01464</name>
</gene>
<organism evidence="1 2">
    <name type="scientific">Trypanosoma rangeli SC58</name>
    <dbReference type="NCBI Taxonomy" id="429131"/>
    <lineage>
        <taxon>Eukaryota</taxon>
        <taxon>Discoba</taxon>
        <taxon>Euglenozoa</taxon>
        <taxon>Kinetoplastea</taxon>
        <taxon>Metakinetoplastina</taxon>
        <taxon>Trypanosomatida</taxon>
        <taxon>Trypanosomatidae</taxon>
        <taxon>Trypanosoma</taxon>
        <taxon>Herpetosoma</taxon>
    </lineage>
</organism>
<sequence>MLDFSFFLPGCFFFFCPMSAVRPRTTSRSRLQRSVLSAWKASAALPSLARWKVDDSGRIVNFDAKVLRKDILRRLEDGRLYTLQECRTFLLELTRVAAAWQEEEIPQLMYLVDMHEKLVHGASISFQWPTNNADLLPLANMVGVKGTLPMLTKVVEEMNRAVARMIDRLWESRRERLLFAACLLQDIEPLLRGADDGAPLA</sequence>
<dbReference type="Proteomes" id="UP000031737">
    <property type="component" value="Unassembled WGS sequence"/>
</dbReference>
<accession>A0A061J9J8</accession>
<reference evidence="1 2" key="1">
    <citation type="submission" date="2013-07" db="EMBL/GenBank/DDBJ databases">
        <authorList>
            <person name="Stoco P.H."/>
            <person name="Wagner G."/>
            <person name="Gerber A."/>
            <person name="Zaha A."/>
            <person name="Thompson C."/>
            <person name="Bartholomeu D.C."/>
            <person name="Luckemeyer D.D."/>
            <person name="Bahia D."/>
            <person name="Loreto E."/>
            <person name="Prestes E.B."/>
            <person name="Lima F.M."/>
            <person name="Rodrigues-Luiz G."/>
            <person name="Vallejo G.A."/>
            <person name="Filho J.F."/>
            <person name="Monteiro K.M."/>
            <person name="Tyler K.M."/>
            <person name="de Almeida L.G."/>
            <person name="Ortiz M.F."/>
            <person name="Siervo M.A."/>
            <person name="de Moraes M.H."/>
            <person name="Cunha O.L."/>
            <person name="Mendonca-Neto R."/>
            <person name="Silva R."/>
            <person name="Teixeira S.M."/>
            <person name="Murta S.M."/>
            <person name="Sincero T.C."/>
            <person name="Mendes T.A."/>
            <person name="Urmenyi T.P."/>
            <person name="Silva V.G."/>
            <person name="da Rocha W.D."/>
            <person name="Andersson B."/>
            <person name="Romanha A.J."/>
            <person name="Steindel M."/>
            <person name="de Vasconcelos A.T."/>
            <person name="Grisard E.C."/>
        </authorList>
    </citation>
    <scope>NUCLEOTIDE SEQUENCE [LARGE SCALE GENOMIC DNA]</scope>
    <source>
        <strain evidence="1 2">SC58</strain>
    </source>
</reference>
<proteinExistence type="predicted"/>